<keyword evidence="1" id="KW-1133">Transmembrane helix</keyword>
<evidence type="ECO:0000313" key="3">
    <source>
        <dbReference type="EMBL" id="KRP28136.1"/>
    </source>
</evidence>
<feature type="domain" description="Guanylate cyclase" evidence="2">
    <location>
        <begin position="486"/>
        <end position="617"/>
    </location>
</feature>
<feature type="transmembrane region" description="Helical" evidence="1">
    <location>
        <begin position="395"/>
        <end position="415"/>
    </location>
</feature>
<dbReference type="PANTHER" id="PTHR43081">
    <property type="entry name" value="ADENYLATE CYCLASE, TERMINAL-DIFFERENTIATION SPECIFIC-RELATED"/>
    <property type="match status" value="1"/>
</dbReference>
<dbReference type="EMBL" id="LIDJ01000185">
    <property type="protein sequence ID" value="KRP28136.1"/>
    <property type="molecule type" value="Genomic_DNA"/>
</dbReference>
<comment type="caution">
    <text evidence="3">The sequence shown here is derived from an EMBL/GenBank/DDBJ whole genome shotgun (WGS) entry which is preliminary data.</text>
</comment>
<dbReference type="GO" id="GO:0035556">
    <property type="term" value="P:intracellular signal transduction"/>
    <property type="evidence" value="ECO:0007669"/>
    <property type="project" value="InterPro"/>
</dbReference>
<feature type="transmembrane region" description="Helical" evidence="1">
    <location>
        <begin position="421"/>
        <end position="441"/>
    </location>
</feature>
<dbReference type="AlphaFoldDB" id="A0A0R2WW31"/>
<dbReference type="InterPro" id="IPR001054">
    <property type="entry name" value="A/G_cyclase"/>
</dbReference>
<keyword evidence="1" id="KW-0812">Transmembrane</keyword>
<keyword evidence="1" id="KW-0472">Membrane</keyword>
<name>A0A0R2WW31_9GAMM</name>
<gene>
    <name evidence="3" type="ORF">ABS30_06380</name>
</gene>
<dbReference type="GO" id="GO:0004016">
    <property type="term" value="F:adenylate cyclase activity"/>
    <property type="evidence" value="ECO:0007669"/>
    <property type="project" value="UniProtKB-ARBA"/>
</dbReference>
<feature type="transmembrane region" description="Helical" evidence="1">
    <location>
        <begin position="366"/>
        <end position="383"/>
    </location>
</feature>
<dbReference type="Proteomes" id="UP000052138">
    <property type="component" value="Unassembled WGS sequence"/>
</dbReference>
<dbReference type="InterPro" id="IPR007890">
    <property type="entry name" value="CHASE2"/>
</dbReference>
<feature type="transmembrane region" description="Helical" evidence="1">
    <location>
        <begin position="31"/>
        <end position="51"/>
    </location>
</feature>
<dbReference type="InterPro" id="IPR029787">
    <property type="entry name" value="Nucleotide_cyclase"/>
</dbReference>
<dbReference type="Gene3D" id="3.30.70.1230">
    <property type="entry name" value="Nucleotide cyclase"/>
    <property type="match status" value="1"/>
</dbReference>
<dbReference type="SUPFAM" id="SSF55073">
    <property type="entry name" value="Nucleotide cyclase"/>
    <property type="match status" value="1"/>
</dbReference>
<dbReference type="Pfam" id="PF00211">
    <property type="entry name" value="Guanylate_cyc"/>
    <property type="match status" value="1"/>
</dbReference>
<dbReference type="InterPro" id="IPR050697">
    <property type="entry name" value="Adenylyl/Guanylyl_Cyclase_3/4"/>
</dbReference>
<organism evidence="3 4">
    <name type="scientific">OM182 bacterium BACL3 MAG-120924-bin41</name>
    <dbReference type="NCBI Taxonomy" id="1655632"/>
    <lineage>
        <taxon>Bacteria</taxon>
        <taxon>Pseudomonadati</taxon>
        <taxon>Pseudomonadota</taxon>
        <taxon>Gammaproteobacteria</taxon>
        <taxon>OMG group</taxon>
        <taxon>OM182 clade</taxon>
    </lineage>
</organism>
<reference evidence="3 4" key="1">
    <citation type="submission" date="2015-10" db="EMBL/GenBank/DDBJ databases">
        <title>Metagenome-Assembled Genomes uncover a global brackish microbiome.</title>
        <authorList>
            <person name="Hugerth L.W."/>
            <person name="Larsson J."/>
            <person name="Alneberg J."/>
            <person name="Lindh M.V."/>
            <person name="Legrand C."/>
            <person name="Pinhassi J."/>
            <person name="Andersson A.F."/>
        </authorList>
    </citation>
    <scope>NUCLEOTIDE SEQUENCE [LARGE SCALE GENOMIC DNA]</scope>
    <source>
        <strain evidence="3">BACL3 MAG-120924-bin41</strain>
    </source>
</reference>
<accession>A0A0R2WW31</accession>
<dbReference type="PROSITE" id="PS50125">
    <property type="entry name" value="GUANYLATE_CYCLASE_2"/>
    <property type="match status" value="1"/>
</dbReference>
<sequence length="698" mass="72840">MSTPRLSIFQRLVGMPLIGSLLSMAPIRSRIAVLGIAAAATFALLATSGAFNGLKNLEERLGTLGWTLAPETSTEARIVIVAIDEPSIDEVGAWPWPRETMAELTRAIDTAGAQLQLHDIVYAEAKEGDAQLSAALASARGAVISQVPVLDINQAAGLAPETIRAGQMMGSLAGIQCSNASGLMSTSSFLAPHAGFNGIAKGHIAPVVNGDGSITKQPAVVCVDGLAYPALALSALLEATGSGIEQVGVHSAKIAANSGSMGPAQTLTLDSYPGLSVPLDAEGNLRISYNRAPESYLVVSAADVLMGRAGTELLDSAWVLVGATAFGLGDVVPTPYSGATPGVELQARILGSLLDVAVPYTPNNAAWIQASIALLFAAALLFVSSRMNGRLSALMLPGAAIVLPTASLAVHAQILAGADLWLGWMPAAVFAVLASGLLFVLEQARTRSQRDRVFNNLASYLPSQVAEEIAYSLPSSTIVAERRDFTLLSADLRNFSAFSEARSPEESAAVLHFFFQKAAGIIEAHGGRVHEYKGDSLLALWDSQDASVALQALNAAQKMAAEIDHISLSANTPYGLEPLALGIGIEQGAALIGSIGPAHRRTHTLLGDTVTIALRIQEMTAELAQPILLGERAARQLDAELLQSQGSYLLQGLTIPHVLFAPRPDESNLTSLTDSFGDQEQGADTQPRLRVLAGGRSA</sequence>
<dbReference type="Pfam" id="PF05226">
    <property type="entry name" value="CHASE2"/>
    <property type="match status" value="1"/>
</dbReference>
<dbReference type="PANTHER" id="PTHR43081:SF1">
    <property type="entry name" value="ADENYLATE CYCLASE, TERMINAL-DIFFERENTIATION SPECIFIC"/>
    <property type="match status" value="1"/>
</dbReference>
<protein>
    <recommendedName>
        <fullName evidence="2">Guanylate cyclase domain-containing protein</fullName>
    </recommendedName>
</protein>
<dbReference type="CDD" id="cd07302">
    <property type="entry name" value="CHD"/>
    <property type="match status" value="1"/>
</dbReference>
<evidence type="ECO:0000259" key="2">
    <source>
        <dbReference type="PROSITE" id="PS50125"/>
    </source>
</evidence>
<evidence type="ECO:0000313" key="4">
    <source>
        <dbReference type="Proteomes" id="UP000052138"/>
    </source>
</evidence>
<dbReference type="SMART" id="SM00044">
    <property type="entry name" value="CYCc"/>
    <property type="match status" value="1"/>
</dbReference>
<dbReference type="GO" id="GO:0006171">
    <property type="term" value="P:cAMP biosynthetic process"/>
    <property type="evidence" value="ECO:0007669"/>
    <property type="project" value="TreeGrafter"/>
</dbReference>
<proteinExistence type="predicted"/>
<evidence type="ECO:0000256" key="1">
    <source>
        <dbReference type="SAM" id="Phobius"/>
    </source>
</evidence>
<dbReference type="SMART" id="SM01080">
    <property type="entry name" value="CHASE2"/>
    <property type="match status" value="1"/>
</dbReference>